<sequence>MPITTSIVAHFTARKAEDSIEINSTVLALDAEPDDSVGGSAKALETVSNVAVSWRKKSVGGDVLAANVRAIAEGQAREGKRGRQKSILPEFEGRSVQMPICKPSAAFQKLQKARRKVALVHGHMMEAMDTCEYSKKIAGRLLGCDPELWLPLGESIVKVDDHDGVRVESSEGTFWGVELKLFYVKPFVDPRLKVRLLQLGATTACGSFEQIQDSDDAWLMFWRSIKFS</sequence>
<comment type="caution">
    <text evidence="1">The sequence shown here is derived from an EMBL/GenBank/DDBJ whole genome shotgun (WGS) entry which is preliminary data.</text>
</comment>
<evidence type="ECO:0000313" key="2">
    <source>
        <dbReference type="Proteomes" id="UP001190700"/>
    </source>
</evidence>
<evidence type="ECO:0000313" key="1">
    <source>
        <dbReference type="EMBL" id="KAK3288766.1"/>
    </source>
</evidence>
<accession>A0AAE0LKI0</accession>
<name>A0AAE0LKI0_9CHLO</name>
<protein>
    <submittedName>
        <fullName evidence="1">Uncharacterized protein</fullName>
    </submittedName>
</protein>
<gene>
    <name evidence="1" type="ORF">CYMTET_3768</name>
</gene>
<proteinExistence type="predicted"/>
<organism evidence="1 2">
    <name type="scientific">Cymbomonas tetramitiformis</name>
    <dbReference type="NCBI Taxonomy" id="36881"/>
    <lineage>
        <taxon>Eukaryota</taxon>
        <taxon>Viridiplantae</taxon>
        <taxon>Chlorophyta</taxon>
        <taxon>Pyramimonadophyceae</taxon>
        <taxon>Pyramimonadales</taxon>
        <taxon>Pyramimonadaceae</taxon>
        <taxon>Cymbomonas</taxon>
    </lineage>
</organism>
<reference evidence="1 2" key="1">
    <citation type="journal article" date="2015" name="Genome Biol. Evol.">
        <title>Comparative Genomics of a Bacterivorous Green Alga Reveals Evolutionary Causalities and Consequences of Phago-Mixotrophic Mode of Nutrition.</title>
        <authorList>
            <person name="Burns J.A."/>
            <person name="Paasch A."/>
            <person name="Narechania A."/>
            <person name="Kim E."/>
        </authorList>
    </citation>
    <scope>NUCLEOTIDE SEQUENCE [LARGE SCALE GENOMIC DNA]</scope>
    <source>
        <strain evidence="1 2">PLY_AMNH</strain>
    </source>
</reference>
<dbReference type="AlphaFoldDB" id="A0AAE0LKI0"/>
<dbReference type="Proteomes" id="UP001190700">
    <property type="component" value="Unassembled WGS sequence"/>
</dbReference>
<dbReference type="EMBL" id="LGRX02000363">
    <property type="protein sequence ID" value="KAK3288766.1"/>
    <property type="molecule type" value="Genomic_DNA"/>
</dbReference>
<keyword evidence="2" id="KW-1185">Reference proteome</keyword>